<gene>
    <name evidence="1" type="ORF">FD09_GL000277</name>
</gene>
<accession>A0A0R1N354</accession>
<dbReference type="InterPro" id="IPR021701">
    <property type="entry name" value="DUF3284"/>
</dbReference>
<evidence type="ECO:0000313" key="2">
    <source>
        <dbReference type="Proteomes" id="UP000051330"/>
    </source>
</evidence>
<comment type="caution">
    <text evidence="1">The sequence shown here is derived from an EMBL/GenBank/DDBJ whole genome shotgun (WGS) entry which is preliminary data.</text>
</comment>
<dbReference type="OrthoDB" id="2186631at2"/>
<dbReference type="PATRIC" id="fig|1423792.3.peg.282"/>
<dbReference type="STRING" id="1423792.FD09_GL000277"/>
<dbReference type="Gene3D" id="3.30.530.20">
    <property type="match status" value="1"/>
</dbReference>
<evidence type="ECO:0000313" key="1">
    <source>
        <dbReference type="EMBL" id="KRL14624.1"/>
    </source>
</evidence>
<sequence>MKQVSTKYKMKATPQRVYAVILAEQLRYFQFYDATVTELQQGTTIQTQLRTKTSRKLVPATMTITQLVQNAAFSSVVAYHGGAIAQTFALTACADGQTEVTYTEQNQFDDKRGDLNFDTVSLLYRFFYKRAVTKRLKKLAEIVENDSGDLQTGVARHA</sequence>
<name>A0A0R1N354_9LACO</name>
<dbReference type="Pfam" id="PF11687">
    <property type="entry name" value="DUF3284"/>
    <property type="match status" value="1"/>
</dbReference>
<evidence type="ECO:0008006" key="3">
    <source>
        <dbReference type="Google" id="ProtNLM"/>
    </source>
</evidence>
<dbReference type="AlphaFoldDB" id="A0A0R1N354"/>
<reference evidence="1 2" key="1">
    <citation type="journal article" date="2015" name="Genome Announc.">
        <title>Expanding the biotechnology potential of lactobacilli through comparative genomics of 213 strains and associated genera.</title>
        <authorList>
            <person name="Sun Z."/>
            <person name="Harris H.M."/>
            <person name="McCann A."/>
            <person name="Guo C."/>
            <person name="Argimon S."/>
            <person name="Zhang W."/>
            <person name="Yang X."/>
            <person name="Jeffery I.B."/>
            <person name="Cooney J.C."/>
            <person name="Kagawa T.F."/>
            <person name="Liu W."/>
            <person name="Song Y."/>
            <person name="Salvetti E."/>
            <person name="Wrobel A."/>
            <person name="Rasinkangas P."/>
            <person name="Parkhill J."/>
            <person name="Rea M.C."/>
            <person name="O'Sullivan O."/>
            <person name="Ritari J."/>
            <person name="Douillard F.P."/>
            <person name="Paul Ross R."/>
            <person name="Yang R."/>
            <person name="Briner A.E."/>
            <person name="Felis G.E."/>
            <person name="de Vos W.M."/>
            <person name="Barrangou R."/>
            <person name="Klaenhammer T.R."/>
            <person name="Caufield P.W."/>
            <person name="Cui Y."/>
            <person name="Zhang H."/>
            <person name="O'Toole P.W."/>
        </authorList>
    </citation>
    <scope>NUCLEOTIDE SEQUENCE [LARGE SCALE GENOMIC DNA]</scope>
    <source>
        <strain evidence="1 2">DSM 12744</strain>
    </source>
</reference>
<dbReference type="Proteomes" id="UP000051330">
    <property type="component" value="Unassembled WGS sequence"/>
</dbReference>
<dbReference type="InterPro" id="IPR023393">
    <property type="entry name" value="START-like_dom_sf"/>
</dbReference>
<dbReference type="SUPFAM" id="SSF55961">
    <property type="entry name" value="Bet v1-like"/>
    <property type="match status" value="1"/>
</dbReference>
<protein>
    <recommendedName>
        <fullName evidence="3">DUF3284 domain-containing protein</fullName>
    </recommendedName>
</protein>
<dbReference type="RefSeq" id="WP_057817490.1">
    <property type="nucleotide sequence ID" value="NZ_AZEC01000001.1"/>
</dbReference>
<organism evidence="1 2">
    <name type="scientific">Schleiferilactobacillus perolens DSM 12744</name>
    <dbReference type="NCBI Taxonomy" id="1423792"/>
    <lineage>
        <taxon>Bacteria</taxon>
        <taxon>Bacillati</taxon>
        <taxon>Bacillota</taxon>
        <taxon>Bacilli</taxon>
        <taxon>Lactobacillales</taxon>
        <taxon>Lactobacillaceae</taxon>
        <taxon>Schleiferilactobacillus</taxon>
    </lineage>
</organism>
<proteinExistence type="predicted"/>
<keyword evidence="2" id="KW-1185">Reference proteome</keyword>
<dbReference type="EMBL" id="AZEC01000001">
    <property type="protein sequence ID" value="KRL14624.1"/>
    <property type="molecule type" value="Genomic_DNA"/>
</dbReference>